<feature type="region of interest" description="Disordered" evidence="1">
    <location>
        <begin position="142"/>
        <end position="163"/>
    </location>
</feature>
<dbReference type="SUPFAM" id="SSF57501">
    <property type="entry name" value="Cystine-knot cytokines"/>
    <property type="match status" value="1"/>
</dbReference>
<comment type="caution">
    <text evidence="3">The sequence shown here is derived from an EMBL/GenBank/DDBJ whole genome shotgun (WGS) entry which is preliminary data.</text>
</comment>
<dbReference type="Proteomes" id="UP001642483">
    <property type="component" value="Unassembled WGS sequence"/>
</dbReference>
<accession>A0ABP0FV52</accession>
<evidence type="ECO:0000313" key="4">
    <source>
        <dbReference type="Proteomes" id="UP001642483"/>
    </source>
</evidence>
<evidence type="ECO:0000313" key="3">
    <source>
        <dbReference type="EMBL" id="CAK8682411.1"/>
    </source>
</evidence>
<reference evidence="3 4" key="1">
    <citation type="submission" date="2024-02" db="EMBL/GenBank/DDBJ databases">
        <authorList>
            <person name="Daric V."/>
            <person name="Darras S."/>
        </authorList>
    </citation>
    <scope>NUCLEOTIDE SEQUENCE [LARGE SCALE GENOMIC DNA]</scope>
</reference>
<gene>
    <name evidence="3" type="ORF">CVLEPA_LOCUS13076</name>
</gene>
<proteinExistence type="predicted"/>
<dbReference type="EMBL" id="CAWYQH010000090">
    <property type="protein sequence ID" value="CAK8682411.1"/>
    <property type="molecule type" value="Genomic_DNA"/>
</dbReference>
<name>A0ABP0FV52_CLALP</name>
<evidence type="ECO:0000256" key="1">
    <source>
        <dbReference type="SAM" id="MobiDB-lite"/>
    </source>
</evidence>
<sequence>MLTTKSLIFIVLLVTMVVGAPKEKIKPDKEAKDKEKQRTPISYMTEPITEDMCKDKEYKHLHMCDILKKNKTTLKHAVDDYRCLFDDYGNHSGENGNQQVRHRQTISIQASSHASVSGTSASAHSSVSHNITSYTSYGGRTLNEASTVHKRKKRSTPDERNPCAGPLQKVIIYEAYHSDTGEVLELVQDPNQGLYQTFYIRTCNSFTHYGMECGQHDVIYRTLCYLYPPDVSDEVGTVNIRTLGSCALSIVP</sequence>
<dbReference type="InterPro" id="IPR029034">
    <property type="entry name" value="Cystine-knot_cytokine"/>
</dbReference>
<keyword evidence="2" id="KW-0732">Signal</keyword>
<protein>
    <submittedName>
        <fullName evidence="3">Uncharacterized protein</fullName>
    </submittedName>
</protein>
<organism evidence="3 4">
    <name type="scientific">Clavelina lepadiformis</name>
    <name type="common">Light-bulb sea squirt</name>
    <name type="synonym">Ascidia lepadiformis</name>
    <dbReference type="NCBI Taxonomy" id="159417"/>
    <lineage>
        <taxon>Eukaryota</taxon>
        <taxon>Metazoa</taxon>
        <taxon>Chordata</taxon>
        <taxon>Tunicata</taxon>
        <taxon>Ascidiacea</taxon>
        <taxon>Aplousobranchia</taxon>
        <taxon>Clavelinidae</taxon>
        <taxon>Clavelina</taxon>
    </lineage>
</organism>
<feature type="signal peptide" evidence="2">
    <location>
        <begin position="1"/>
        <end position="19"/>
    </location>
</feature>
<feature type="chain" id="PRO_5046216394" evidence="2">
    <location>
        <begin position="20"/>
        <end position="252"/>
    </location>
</feature>
<keyword evidence="4" id="KW-1185">Reference proteome</keyword>
<evidence type="ECO:0000256" key="2">
    <source>
        <dbReference type="SAM" id="SignalP"/>
    </source>
</evidence>